<evidence type="ECO:0000256" key="1">
    <source>
        <dbReference type="SAM" id="Coils"/>
    </source>
</evidence>
<dbReference type="AlphaFoldDB" id="A0A5P1FNN6"/>
<protein>
    <submittedName>
        <fullName evidence="2">Uncharacterized protein</fullName>
    </submittedName>
</protein>
<reference evidence="3" key="1">
    <citation type="journal article" date="2017" name="Nat. Commun.">
        <title>The asparagus genome sheds light on the origin and evolution of a young Y chromosome.</title>
        <authorList>
            <person name="Harkess A."/>
            <person name="Zhou J."/>
            <person name="Xu C."/>
            <person name="Bowers J.E."/>
            <person name="Van der Hulst R."/>
            <person name="Ayyampalayam S."/>
            <person name="Mercati F."/>
            <person name="Riccardi P."/>
            <person name="McKain M.R."/>
            <person name="Kakrana A."/>
            <person name="Tang H."/>
            <person name="Ray J."/>
            <person name="Groenendijk J."/>
            <person name="Arikit S."/>
            <person name="Mathioni S.M."/>
            <person name="Nakano M."/>
            <person name="Shan H."/>
            <person name="Telgmann-Rauber A."/>
            <person name="Kanno A."/>
            <person name="Yue Z."/>
            <person name="Chen H."/>
            <person name="Li W."/>
            <person name="Chen Y."/>
            <person name="Xu X."/>
            <person name="Zhang Y."/>
            <person name="Luo S."/>
            <person name="Chen H."/>
            <person name="Gao J."/>
            <person name="Mao Z."/>
            <person name="Pires J.C."/>
            <person name="Luo M."/>
            <person name="Kudrna D."/>
            <person name="Wing R.A."/>
            <person name="Meyers B.C."/>
            <person name="Yi K."/>
            <person name="Kong H."/>
            <person name="Lavrijsen P."/>
            <person name="Sunseri F."/>
            <person name="Falavigna A."/>
            <person name="Ye Y."/>
            <person name="Leebens-Mack J.H."/>
            <person name="Chen G."/>
        </authorList>
    </citation>
    <scope>NUCLEOTIDE SEQUENCE [LARGE SCALE GENOMIC DNA]</scope>
    <source>
        <strain evidence="3">cv. DH0086</strain>
    </source>
</reference>
<feature type="coiled-coil region" evidence="1">
    <location>
        <begin position="15"/>
        <end position="42"/>
    </location>
</feature>
<keyword evidence="1" id="KW-0175">Coiled coil</keyword>
<accession>A0A5P1FNN6</accession>
<organism evidence="2 3">
    <name type="scientific">Asparagus officinalis</name>
    <name type="common">Garden asparagus</name>
    <dbReference type="NCBI Taxonomy" id="4686"/>
    <lineage>
        <taxon>Eukaryota</taxon>
        <taxon>Viridiplantae</taxon>
        <taxon>Streptophyta</taxon>
        <taxon>Embryophyta</taxon>
        <taxon>Tracheophyta</taxon>
        <taxon>Spermatophyta</taxon>
        <taxon>Magnoliopsida</taxon>
        <taxon>Liliopsida</taxon>
        <taxon>Asparagales</taxon>
        <taxon>Asparagaceae</taxon>
        <taxon>Asparagoideae</taxon>
        <taxon>Asparagus</taxon>
    </lineage>
</organism>
<evidence type="ECO:0000313" key="2">
    <source>
        <dbReference type="EMBL" id="ONK78240.1"/>
    </source>
</evidence>
<name>A0A5P1FNN6_ASPOF</name>
<dbReference type="EMBL" id="CM007382">
    <property type="protein sequence ID" value="ONK78240.1"/>
    <property type="molecule type" value="Genomic_DNA"/>
</dbReference>
<gene>
    <name evidence="2" type="ORF">A4U43_C02F16110</name>
</gene>
<evidence type="ECO:0000313" key="3">
    <source>
        <dbReference type="Proteomes" id="UP000243459"/>
    </source>
</evidence>
<sequence>MDHADVLARVEKAAVAHAKRQLDATEATIAKLQEEIKHLKSKPLQEETAGYYDISEKERGASAFTHWISEVESGEWESARVILSGVLLGRCSPRRELFEDDKFVPSAFLDRETSNLGSLSAPIMAVQQFSLPKDNQVLRRMPSCDLHLALKGHLV</sequence>
<dbReference type="Gramene" id="ONK78240">
    <property type="protein sequence ID" value="ONK78240"/>
    <property type="gene ID" value="A4U43_C02F16110"/>
</dbReference>
<keyword evidence="3" id="KW-1185">Reference proteome</keyword>
<dbReference type="Proteomes" id="UP000243459">
    <property type="component" value="Chromosome 2"/>
</dbReference>
<proteinExistence type="predicted"/>